<organism evidence="6 7">
    <name type="scientific">Stephania japonica</name>
    <dbReference type="NCBI Taxonomy" id="461633"/>
    <lineage>
        <taxon>Eukaryota</taxon>
        <taxon>Viridiplantae</taxon>
        <taxon>Streptophyta</taxon>
        <taxon>Embryophyta</taxon>
        <taxon>Tracheophyta</taxon>
        <taxon>Spermatophyta</taxon>
        <taxon>Magnoliopsida</taxon>
        <taxon>Ranunculales</taxon>
        <taxon>Menispermaceae</taxon>
        <taxon>Menispermoideae</taxon>
        <taxon>Cissampelideae</taxon>
        <taxon>Stephania</taxon>
    </lineage>
</organism>
<keyword evidence="5" id="KW-0539">Nucleus</keyword>
<keyword evidence="7" id="KW-1185">Reference proteome</keyword>
<dbReference type="EMBL" id="JBBNAE010000006">
    <property type="protein sequence ID" value="KAK9115637.1"/>
    <property type="molecule type" value="Genomic_DNA"/>
</dbReference>
<reference evidence="6 7" key="1">
    <citation type="submission" date="2024-01" db="EMBL/GenBank/DDBJ databases">
        <title>Genome assemblies of Stephania.</title>
        <authorList>
            <person name="Yang L."/>
        </authorList>
    </citation>
    <scope>NUCLEOTIDE SEQUENCE [LARGE SCALE GENOMIC DNA]</scope>
    <source>
        <strain evidence="6">QJT</strain>
        <tissue evidence="6">Leaf</tissue>
    </source>
</reference>
<keyword evidence="2" id="KW-0805">Transcription regulation</keyword>
<comment type="subcellular location">
    <subcellularLocation>
        <location evidence="1">Nucleus</location>
    </subcellularLocation>
</comment>
<evidence type="ECO:0000256" key="3">
    <source>
        <dbReference type="ARBA" id="ARBA00023125"/>
    </source>
</evidence>
<evidence type="ECO:0000256" key="5">
    <source>
        <dbReference type="ARBA" id="ARBA00023242"/>
    </source>
</evidence>
<dbReference type="PANTHER" id="PTHR31920">
    <property type="entry name" value="B3 DOMAIN-CONTAINING"/>
    <property type="match status" value="1"/>
</dbReference>
<proteinExistence type="predicted"/>
<dbReference type="SUPFAM" id="SSF101936">
    <property type="entry name" value="DNA-binding pseudobarrel domain"/>
    <property type="match status" value="1"/>
</dbReference>
<evidence type="ECO:0000256" key="1">
    <source>
        <dbReference type="ARBA" id="ARBA00004123"/>
    </source>
</evidence>
<protein>
    <submittedName>
        <fullName evidence="6">Uncharacterized protein</fullName>
    </submittedName>
</protein>
<evidence type="ECO:0000256" key="2">
    <source>
        <dbReference type="ARBA" id="ARBA00023015"/>
    </source>
</evidence>
<keyword evidence="4" id="KW-0804">Transcription</keyword>
<dbReference type="InterPro" id="IPR015300">
    <property type="entry name" value="DNA-bd_pseudobarrel_sf"/>
</dbReference>
<comment type="caution">
    <text evidence="6">The sequence shown here is derived from an EMBL/GenBank/DDBJ whole genome shotgun (WGS) entry which is preliminary data.</text>
</comment>
<dbReference type="GO" id="GO:0005634">
    <property type="term" value="C:nucleus"/>
    <property type="evidence" value="ECO:0007669"/>
    <property type="project" value="UniProtKB-SubCell"/>
</dbReference>
<dbReference type="PANTHER" id="PTHR31920:SF37">
    <property type="entry name" value="B3 DOMAIN-CONTAINING TRANSCRIPTION FACTOR VRN1"/>
    <property type="match status" value="1"/>
</dbReference>
<evidence type="ECO:0000313" key="6">
    <source>
        <dbReference type="EMBL" id="KAK9115637.1"/>
    </source>
</evidence>
<name>A0AAP0IJF5_9MAGN</name>
<dbReference type="Gene3D" id="2.40.330.10">
    <property type="entry name" value="DNA-binding pseudobarrel domain"/>
    <property type="match status" value="1"/>
</dbReference>
<accession>A0AAP0IJF5</accession>
<sequence>MTDGNLAGDSDGDRPRFFNIIHSTVIQERRLELPKKFVNKFGKDISNVAVLNVGNGTAWDIVLKQADGAIWFQNGLQDFLEYHSIWRHRISNDCEEQNYERTCREPIGEVGEKSADTQSVSSCEEIPEHYQIHNILWMLLVL</sequence>
<dbReference type="Proteomes" id="UP001417504">
    <property type="component" value="Unassembled WGS sequence"/>
</dbReference>
<dbReference type="AlphaFoldDB" id="A0AAP0IJF5"/>
<dbReference type="InterPro" id="IPR050655">
    <property type="entry name" value="Plant_B3_domain"/>
</dbReference>
<evidence type="ECO:0000256" key="4">
    <source>
        <dbReference type="ARBA" id="ARBA00023163"/>
    </source>
</evidence>
<keyword evidence="3" id="KW-0238">DNA-binding</keyword>
<dbReference type="GO" id="GO:0003677">
    <property type="term" value="F:DNA binding"/>
    <property type="evidence" value="ECO:0007669"/>
    <property type="project" value="UniProtKB-KW"/>
</dbReference>
<evidence type="ECO:0000313" key="7">
    <source>
        <dbReference type="Proteomes" id="UP001417504"/>
    </source>
</evidence>
<gene>
    <name evidence="6" type="ORF">Sjap_014584</name>
</gene>